<dbReference type="Proteomes" id="UP001152607">
    <property type="component" value="Unassembled WGS sequence"/>
</dbReference>
<accession>A0A9W4UFX7</accession>
<evidence type="ECO:0000313" key="2">
    <source>
        <dbReference type="EMBL" id="CAI6335220.1"/>
    </source>
</evidence>
<gene>
    <name evidence="2" type="ORF">PDIGIT_LOCUS8299</name>
</gene>
<reference evidence="2" key="1">
    <citation type="submission" date="2023-01" db="EMBL/GenBank/DDBJ databases">
        <authorList>
            <person name="Van Ghelder C."/>
            <person name="Rancurel C."/>
        </authorList>
    </citation>
    <scope>NUCLEOTIDE SEQUENCE</scope>
    <source>
        <strain evidence="2">CNCM I-4278</strain>
    </source>
</reference>
<name>A0A9W4UFX7_9PLEO</name>
<feature type="compositionally biased region" description="Basic and acidic residues" evidence="1">
    <location>
        <begin position="80"/>
        <end position="93"/>
    </location>
</feature>
<feature type="compositionally biased region" description="Polar residues" evidence="1">
    <location>
        <begin position="60"/>
        <end position="71"/>
    </location>
</feature>
<dbReference type="AlphaFoldDB" id="A0A9W4UFX7"/>
<sequence length="99" mass="11370">MRMKDLIPCKCRAQRRRDQCSTCSKPTVVHHPPSLPIYTNTLLHRKPRKSEPHSPPIQDMPQQASANSNPHTLPPQVPTEHQEMKKTTHDNQDFSHPPP</sequence>
<organism evidence="2 3">
    <name type="scientific">Periconia digitata</name>
    <dbReference type="NCBI Taxonomy" id="1303443"/>
    <lineage>
        <taxon>Eukaryota</taxon>
        <taxon>Fungi</taxon>
        <taxon>Dikarya</taxon>
        <taxon>Ascomycota</taxon>
        <taxon>Pezizomycotina</taxon>
        <taxon>Dothideomycetes</taxon>
        <taxon>Pleosporomycetidae</taxon>
        <taxon>Pleosporales</taxon>
        <taxon>Massarineae</taxon>
        <taxon>Periconiaceae</taxon>
        <taxon>Periconia</taxon>
    </lineage>
</organism>
<dbReference type="EMBL" id="CAOQHR010000005">
    <property type="protein sequence ID" value="CAI6335220.1"/>
    <property type="molecule type" value="Genomic_DNA"/>
</dbReference>
<comment type="caution">
    <text evidence="2">The sequence shown here is derived from an EMBL/GenBank/DDBJ whole genome shotgun (WGS) entry which is preliminary data.</text>
</comment>
<proteinExistence type="predicted"/>
<keyword evidence="3" id="KW-1185">Reference proteome</keyword>
<evidence type="ECO:0000256" key="1">
    <source>
        <dbReference type="SAM" id="MobiDB-lite"/>
    </source>
</evidence>
<protein>
    <submittedName>
        <fullName evidence="2">Uncharacterized protein</fullName>
    </submittedName>
</protein>
<evidence type="ECO:0000313" key="3">
    <source>
        <dbReference type="Proteomes" id="UP001152607"/>
    </source>
</evidence>
<feature type="region of interest" description="Disordered" evidence="1">
    <location>
        <begin position="20"/>
        <end position="99"/>
    </location>
</feature>